<comment type="caution">
    <text evidence="2">The sequence shown here is derived from an EMBL/GenBank/DDBJ whole genome shotgun (WGS) entry which is preliminary data.</text>
</comment>
<gene>
    <name evidence="2" type="ORF">C7450_101213</name>
</gene>
<dbReference type="Gene3D" id="3.40.190.10">
    <property type="entry name" value="Periplasmic binding protein-like II"/>
    <property type="match status" value="2"/>
</dbReference>
<reference evidence="2 3" key="1">
    <citation type="submission" date="2018-05" db="EMBL/GenBank/DDBJ databases">
        <title>Genomic Encyclopedia of Type Strains, Phase IV (KMG-IV): sequencing the most valuable type-strain genomes for metagenomic binning, comparative biology and taxonomic classification.</title>
        <authorList>
            <person name="Goeker M."/>
        </authorList>
    </citation>
    <scope>NUCLEOTIDE SEQUENCE [LARGE SCALE GENOMIC DNA]</scope>
    <source>
        <strain evidence="2 3">DSM 6462</strain>
    </source>
</reference>
<organism evidence="2 3">
    <name type="scientific">Chelatococcus asaccharovorans</name>
    <dbReference type="NCBI Taxonomy" id="28210"/>
    <lineage>
        <taxon>Bacteria</taxon>
        <taxon>Pseudomonadati</taxon>
        <taxon>Pseudomonadota</taxon>
        <taxon>Alphaproteobacteria</taxon>
        <taxon>Hyphomicrobiales</taxon>
        <taxon>Chelatococcaceae</taxon>
        <taxon>Chelatococcus</taxon>
    </lineage>
</organism>
<feature type="chain" id="PRO_5016021025" evidence="1">
    <location>
        <begin position="26"/>
        <end position="357"/>
    </location>
</feature>
<evidence type="ECO:0000313" key="2">
    <source>
        <dbReference type="EMBL" id="PXW64458.1"/>
    </source>
</evidence>
<keyword evidence="3" id="KW-1185">Reference proteome</keyword>
<accession>A0A2V3UUQ3</accession>
<dbReference type="Proteomes" id="UP000248021">
    <property type="component" value="Unassembled WGS sequence"/>
</dbReference>
<dbReference type="OrthoDB" id="9806288at2"/>
<dbReference type="SUPFAM" id="SSF53850">
    <property type="entry name" value="Periplasmic binding protein-like II"/>
    <property type="match status" value="1"/>
</dbReference>
<dbReference type="RefSeq" id="WP_110372537.1">
    <property type="nucleotide sequence ID" value="NZ_JAHBRY010000001.1"/>
</dbReference>
<name>A0A2V3UUQ3_9HYPH</name>
<dbReference type="AlphaFoldDB" id="A0A2V3UUQ3"/>
<sequence>MLDRRTFTKLAALVPLAVQASGARAEAPARLTIAQPSEGFLYLPIYAARGLGYVQDEGLDVEVTIFGKGAAAALTSVIGGESDIYVGLPAVPLQAWAKGQKTQLFAALLKQCGSDIVLSAEAARRTRLSERRTPAEKAEALRGLKIAVAGAGSITDLVVRHVAIHGGLDPDRDLTIIPIGGGGNMIAAFGQGRVDGYCLSAPTSTIGVVKFGGTLLLDFAKGEYPPLRDFLFTALSARPEWLAANRGVAVRLVRALGRAIETMRTRPEAARAAIGPFYPGVEPAVLDAAWTQAMGSLPTSLDMDAGGIVKNIDFLAEVRSARLDVPVAEVFTNAIVNLAAAPSTRHQEPAREAGRKE</sequence>
<proteinExistence type="predicted"/>
<protein>
    <submittedName>
        <fullName evidence="2">NitT/TauT family transport system substrate-binding protein</fullName>
    </submittedName>
</protein>
<dbReference type="PANTHER" id="PTHR30024">
    <property type="entry name" value="ALIPHATIC SULFONATES-BINDING PROTEIN-RELATED"/>
    <property type="match status" value="1"/>
</dbReference>
<feature type="signal peptide" evidence="1">
    <location>
        <begin position="1"/>
        <end position="25"/>
    </location>
</feature>
<evidence type="ECO:0000256" key="1">
    <source>
        <dbReference type="SAM" id="SignalP"/>
    </source>
</evidence>
<evidence type="ECO:0000313" key="3">
    <source>
        <dbReference type="Proteomes" id="UP000248021"/>
    </source>
</evidence>
<keyword evidence="1" id="KW-0732">Signal</keyword>
<dbReference type="EMBL" id="QJJK01000001">
    <property type="protein sequence ID" value="PXW64458.1"/>
    <property type="molecule type" value="Genomic_DNA"/>
</dbReference>
<dbReference type="Pfam" id="PF13379">
    <property type="entry name" value="NMT1_2"/>
    <property type="match status" value="1"/>
</dbReference>